<keyword evidence="8 9" id="KW-0030">Aminoacyl-tRNA synthetase</keyword>
<dbReference type="Gene3D" id="3.30.54.20">
    <property type="match status" value="1"/>
</dbReference>
<evidence type="ECO:0000256" key="2">
    <source>
        <dbReference type="ARBA" id="ARBA00022555"/>
    </source>
</evidence>
<dbReference type="PROSITE" id="PS50860">
    <property type="entry name" value="AA_TRNA_LIGASE_II_ALA"/>
    <property type="match status" value="1"/>
</dbReference>
<comment type="domain">
    <text evidence="9">Consists of three domains; the N-terminal catalytic domain, the editing domain and the C-terminal C-Ala domain. The editing domain removes incorrectly charged amino acids, while the C-Ala domain, along with tRNA(Ala), serves as a bridge to cooperatively bring together the editing and aminoacylation centers thus stimulating deacylation of misacylated tRNAs.</text>
</comment>
<evidence type="ECO:0000313" key="13">
    <source>
        <dbReference type="Proteomes" id="UP001064971"/>
    </source>
</evidence>
<dbReference type="EMBL" id="AP026560">
    <property type="protein sequence ID" value="BDP40344.1"/>
    <property type="molecule type" value="Genomic_DNA"/>
</dbReference>
<keyword evidence="4 9" id="KW-0547">Nucleotide-binding</keyword>
<dbReference type="EC" id="6.1.1.7" evidence="9"/>
<evidence type="ECO:0000256" key="3">
    <source>
        <dbReference type="ARBA" id="ARBA00022598"/>
    </source>
</evidence>
<dbReference type="InterPro" id="IPR023033">
    <property type="entry name" value="Ala_tRNA_ligase_euk/bac"/>
</dbReference>
<dbReference type="Pfam" id="PF02272">
    <property type="entry name" value="DHHA1"/>
    <property type="match status" value="1"/>
</dbReference>
<comment type="cofactor">
    <cofactor evidence="9">
        <name>Zn(2+)</name>
        <dbReference type="ChEBI" id="CHEBI:29105"/>
    </cofactor>
    <text evidence="9">Binds 1 zinc ion per subunit.</text>
</comment>
<reference evidence="12" key="1">
    <citation type="submission" date="2022-07" db="EMBL/GenBank/DDBJ databases">
        <title>Complete Genome Sequence of the Radioresistant Bacterium Deinococcus aetherius ST0316, Isolated from the Air Dust collected in Lower Stratosphere above Japan.</title>
        <authorList>
            <person name="Satoh K."/>
            <person name="Hagiwara K."/>
            <person name="Katsumata K."/>
            <person name="Kubo A."/>
            <person name="Yokobori S."/>
            <person name="Yamagishi A."/>
            <person name="Oono Y."/>
            <person name="Narumi I."/>
        </authorList>
    </citation>
    <scope>NUCLEOTIDE SEQUENCE</scope>
    <source>
        <strain evidence="12">ST0316</strain>
    </source>
</reference>
<organism evidence="12 13">
    <name type="scientific">Deinococcus aetherius</name>
    <dbReference type="NCBI Taxonomy" id="200252"/>
    <lineage>
        <taxon>Bacteria</taxon>
        <taxon>Thermotogati</taxon>
        <taxon>Deinococcota</taxon>
        <taxon>Deinococci</taxon>
        <taxon>Deinococcales</taxon>
        <taxon>Deinococcaceae</taxon>
        <taxon>Deinococcus</taxon>
    </lineage>
</organism>
<keyword evidence="3 9" id="KW-0436">Ligase</keyword>
<dbReference type="Gene3D" id="3.30.930.10">
    <property type="entry name" value="Bira Bifunctional Protein, Domain 2"/>
    <property type="match status" value="1"/>
</dbReference>
<evidence type="ECO:0000256" key="8">
    <source>
        <dbReference type="ARBA" id="ARBA00023146"/>
    </source>
</evidence>
<feature type="binding site" evidence="9">
    <location>
        <position position="673"/>
    </location>
    <ligand>
        <name>Zn(2+)</name>
        <dbReference type="ChEBI" id="CHEBI:29105"/>
    </ligand>
</feature>
<dbReference type="InterPro" id="IPR002318">
    <property type="entry name" value="Ala-tRNA-lgiase_IIc"/>
</dbReference>
<dbReference type="InterPro" id="IPR012947">
    <property type="entry name" value="tRNA_SAD"/>
</dbReference>
<feature type="binding site" evidence="9">
    <location>
        <position position="788"/>
    </location>
    <ligand>
        <name>Zn(2+)</name>
        <dbReference type="ChEBI" id="CHEBI:29105"/>
    </ligand>
</feature>
<keyword evidence="13" id="KW-1185">Reference proteome</keyword>
<comment type="catalytic activity">
    <reaction evidence="9">
        <text>tRNA(Ala) + L-alanine + ATP = L-alanyl-tRNA(Ala) + AMP + diphosphate</text>
        <dbReference type="Rhea" id="RHEA:12540"/>
        <dbReference type="Rhea" id="RHEA-COMP:9657"/>
        <dbReference type="Rhea" id="RHEA-COMP:9923"/>
        <dbReference type="ChEBI" id="CHEBI:30616"/>
        <dbReference type="ChEBI" id="CHEBI:33019"/>
        <dbReference type="ChEBI" id="CHEBI:57972"/>
        <dbReference type="ChEBI" id="CHEBI:78442"/>
        <dbReference type="ChEBI" id="CHEBI:78497"/>
        <dbReference type="ChEBI" id="CHEBI:456215"/>
        <dbReference type="EC" id="6.1.1.7"/>
    </reaction>
</comment>
<name>A0ABN6RCI9_9DEIO</name>
<protein>
    <recommendedName>
        <fullName evidence="9">Alanine--tRNA ligase</fullName>
        <ecNumber evidence="9">6.1.1.7</ecNumber>
    </recommendedName>
    <alternativeName>
        <fullName evidence="9">Alanyl-tRNA synthetase</fullName>
        <shortName evidence="9">AlaRS</shortName>
    </alternativeName>
</protein>
<dbReference type="PANTHER" id="PTHR11777">
    <property type="entry name" value="ALANYL-TRNA SYNTHETASE"/>
    <property type="match status" value="1"/>
</dbReference>
<dbReference type="PRINTS" id="PR00980">
    <property type="entry name" value="TRNASYNTHALA"/>
</dbReference>
<dbReference type="CDD" id="cd00673">
    <property type="entry name" value="AlaRS_core"/>
    <property type="match status" value="1"/>
</dbReference>
<dbReference type="Gene3D" id="3.30.980.10">
    <property type="entry name" value="Threonyl-trna Synthetase, Chain A, domain 2"/>
    <property type="match status" value="1"/>
</dbReference>
<gene>
    <name evidence="9" type="primary">alaS</name>
    <name evidence="12" type="ORF">DAETH_03130</name>
</gene>
<evidence type="ECO:0000256" key="1">
    <source>
        <dbReference type="ARBA" id="ARBA00008226"/>
    </source>
</evidence>
<evidence type="ECO:0000256" key="6">
    <source>
        <dbReference type="ARBA" id="ARBA00022884"/>
    </source>
</evidence>
<dbReference type="InterPro" id="IPR050058">
    <property type="entry name" value="Ala-tRNA_ligase"/>
</dbReference>
<dbReference type="Gene3D" id="3.10.310.40">
    <property type="match status" value="1"/>
</dbReference>
<proteinExistence type="inferred from homology"/>
<keyword evidence="9" id="KW-0479">Metal-binding</keyword>
<dbReference type="InterPro" id="IPR009000">
    <property type="entry name" value="Transl_B-barrel_sf"/>
</dbReference>
<dbReference type="InterPro" id="IPR018162">
    <property type="entry name" value="Ala-tRNA-ligase_IIc_anticod-bd"/>
</dbReference>
<dbReference type="SUPFAM" id="SSF55681">
    <property type="entry name" value="Class II aaRS and biotin synthetases"/>
    <property type="match status" value="1"/>
</dbReference>
<dbReference type="PANTHER" id="PTHR11777:SF9">
    <property type="entry name" value="ALANINE--TRNA LIGASE, CYTOPLASMIC"/>
    <property type="match status" value="1"/>
</dbReference>
<comment type="similarity">
    <text evidence="1 9">Belongs to the class-II aminoacyl-tRNA synthetase family.</text>
</comment>
<comment type="subcellular location">
    <subcellularLocation>
        <location evidence="9">Cytoplasm</location>
    </subcellularLocation>
</comment>
<dbReference type="InterPro" id="IPR003156">
    <property type="entry name" value="DHHA1_dom"/>
</dbReference>
<evidence type="ECO:0000256" key="9">
    <source>
        <dbReference type="HAMAP-Rule" id="MF_00036"/>
    </source>
</evidence>
<accession>A0ABN6RCI9</accession>
<dbReference type="Proteomes" id="UP001064971">
    <property type="component" value="Chromosome"/>
</dbReference>
<keyword evidence="7 9" id="KW-0648">Protein biosynthesis</keyword>
<feature type="coiled-coil region" evidence="10">
    <location>
        <begin position="843"/>
        <end position="877"/>
    </location>
</feature>
<dbReference type="SMART" id="SM00863">
    <property type="entry name" value="tRNA_SAD"/>
    <property type="match status" value="1"/>
</dbReference>
<keyword evidence="10" id="KW-0175">Coiled coil</keyword>
<sequence>MTAPLTTSQIREKYLQFFQSKGHLRLPSHSLIAPDPTTLFTVAGMQPFKPQFMGAPAKFPGYGESKRVTTAQKCLRVGDIENVGRTLRHCSLLEMLGNFSFGDYFKREALTWAWEFLTSPEWMGLDPAKLYATIYEDDEEAFQIWTQEIGLPEGHILRFGADENFWPADAPAKGPNGPCGPCSEIFYDRGPRYGEDTWADYAQTRESARFLEIWNCVFPQYDRQDPQPDGTPVLADLPFKNIDTGMGLERIATVVQDVYDFYSNDVFAPIIARIVELSGKPYEGPQNLSHRVVAEHVRSVSMTVADGVALSNTGRGYVIRKILRRASRHAYLLGLREPTLYKLVPLVVQGMGGAYPELVQEEARVTAAIRAEEERFLRTLEGGIQRLERTLLTNILKRYSNVSKGGVTPFEDASIVTSQEAFVWVRDHLPQWLIESYRPSFKGQPGDEREYVARVLLKDVEDDLFAPYKTGNRFSGVSVIFSTGASINPSEVTLSGLETFTLYDTYGFPLDLTKEIAEEYGVSVDEAGYAESLEKAQELARAGSKYGKSELFGGGQEALEGLPPTQFVGYDDLDTQGEVLAVVGAGERLDHLTGGSEATVVLSRTPFYAEGGGEVGDTGVLEWEGGRGAVRDTRKTPGGVFLHDVLVEEGTLTPGLTVRALVAPERQAIQRHHTATHLLHAALRAVLGSGVRQAGSLVAPDRLRFDFTHGAALSADEVAAVERLVNRWVTANFPVTWREMPIEEARAAGATALFGEKYGDTVRVVTVEGGVPFEGRTVTSKELCGGAHVRRTGDIGAFVVVSDENVAAGVRRVEALAGEAASTWVRERLNTAGRVAGLLNTNLDGLEARVSGLQAALRTAQQEAAQVRRQLAEAQMGGGSGAGSQVRELGGFKVAALRLSGIEGNELRGAADKLLDGSGADLAVIASDKGLVIKATKDAVGRGAHAGQLVGKLAAAAGGKGGGRPDMAQAGIQNPEAALGALETAF</sequence>
<comment type="function">
    <text evidence="9">Catalyzes the attachment of alanine to tRNA(Ala) in a two-step reaction: alanine is first activated by ATP to form Ala-AMP and then transferred to the acceptor end of tRNA(Ala). Also edits incorrectly charged Ser-tRNA(Ala) and Gly-tRNA(Ala) via its editing domain.</text>
</comment>
<keyword evidence="6 9" id="KW-0694">RNA-binding</keyword>
<dbReference type="HAMAP" id="MF_00036_B">
    <property type="entry name" value="Ala_tRNA_synth_B"/>
    <property type="match status" value="1"/>
</dbReference>
<dbReference type="Gene3D" id="2.40.30.130">
    <property type="match status" value="1"/>
</dbReference>
<dbReference type="Pfam" id="PF01411">
    <property type="entry name" value="tRNA-synt_2c"/>
    <property type="match status" value="2"/>
</dbReference>
<evidence type="ECO:0000256" key="5">
    <source>
        <dbReference type="ARBA" id="ARBA00022840"/>
    </source>
</evidence>
<feature type="domain" description="Alanyl-transfer RNA synthetases family profile" evidence="11">
    <location>
        <begin position="5"/>
        <end position="827"/>
    </location>
</feature>
<feature type="binding site" evidence="9">
    <location>
        <position position="677"/>
    </location>
    <ligand>
        <name>Zn(2+)</name>
        <dbReference type="ChEBI" id="CHEBI:29105"/>
    </ligand>
</feature>
<dbReference type="Pfam" id="PF07973">
    <property type="entry name" value="tRNA_SAD"/>
    <property type="match status" value="1"/>
</dbReference>
<evidence type="ECO:0000256" key="4">
    <source>
        <dbReference type="ARBA" id="ARBA00022741"/>
    </source>
</evidence>
<keyword evidence="9" id="KW-0862">Zinc</keyword>
<evidence type="ECO:0000313" key="12">
    <source>
        <dbReference type="EMBL" id="BDP40344.1"/>
    </source>
</evidence>
<dbReference type="SUPFAM" id="SSF101353">
    <property type="entry name" value="Putative anticodon-binding domain of alanyl-tRNA synthetase (AlaRS)"/>
    <property type="match status" value="1"/>
</dbReference>
<dbReference type="InterPro" id="IPR018164">
    <property type="entry name" value="Ala-tRNA-synth_IIc_N"/>
</dbReference>
<dbReference type="InterPro" id="IPR018163">
    <property type="entry name" value="Thr/Ala-tRNA-synth_IIc_edit"/>
</dbReference>
<dbReference type="RefSeq" id="WP_264776210.1">
    <property type="nucleotide sequence ID" value="NZ_AP026560.1"/>
</dbReference>
<evidence type="ECO:0000256" key="10">
    <source>
        <dbReference type="SAM" id="Coils"/>
    </source>
</evidence>
<keyword evidence="2 9" id="KW-0820">tRNA-binding</keyword>
<keyword evidence="9" id="KW-0963">Cytoplasm</keyword>
<dbReference type="InterPro" id="IPR045864">
    <property type="entry name" value="aa-tRNA-synth_II/BPL/LPL"/>
</dbReference>
<evidence type="ECO:0000256" key="7">
    <source>
        <dbReference type="ARBA" id="ARBA00022917"/>
    </source>
</evidence>
<keyword evidence="5 9" id="KW-0067">ATP-binding</keyword>
<feature type="binding site" evidence="9">
    <location>
        <position position="784"/>
    </location>
    <ligand>
        <name>Zn(2+)</name>
        <dbReference type="ChEBI" id="CHEBI:29105"/>
    </ligand>
</feature>
<dbReference type="SUPFAM" id="SSF55186">
    <property type="entry name" value="ThrRS/AlaRS common domain"/>
    <property type="match status" value="1"/>
</dbReference>
<dbReference type="SUPFAM" id="SSF50447">
    <property type="entry name" value="Translation proteins"/>
    <property type="match status" value="1"/>
</dbReference>
<dbReference type="InterPro" id="IPR018165">
    <property type="entry name" value="Ala-tRNA-synth_IIc_core"/>
</dbReference>
<evidence type="ECO:0000259" key="11">
    <source>
        <dbReference type="PROSITE" id="PS50860"/>
    </source>
</evidence>